<evidence type="ECO:0000313" key="2">
    <source>
        <dbReference type="Proteomes" id="UP001234297"/>
    </source>
</evidence>
<evidence type="ECO:0000313" key="1">
    <source>
        <dbReference type="EMBL" id="KAJ8640168.1"/>
    </source>
</evidence>
<dbReference type="EMBL" id="CM056813">
    <property type="protein sequence ID" value="KAJ8640168.1"/>
    <property type="molecule type" value="Genomic_DNA"/>
</dbReference>
<reference evidence="1 2" key="1">
    <citation type="journal article" date="2022" name="Hortic Res">
        <title>A haplotype resolved chromosomal level avocado genome allows analysis of novel avocado genes.</title>
        <authorList>
            <person name="Nath O."/>
            <person name="Fletcher S.J."/>
            <person name="Hayward A."/>
            <person name="Shaw L.M."/>
            <person name="Masouleh A.K."/>
            <person name="Furtado A."/>
            <person name="Henry R.J."/>
            <person name="Mitter N."/>
        </authorList>
    </citation>
    <scope>NUCLEOTIDE SEQUENCE [LARGE SCALE GENOMIC DNA]</scope>
    <source>
        <strain evidence="2">cv. Hass</strain>
    </source>
</reference>
<accession>A0ACC2M3X7</accession>
<proteinExistence type="predicted"/>
<name>A0ACC2M3X7_PERAE</name>
<gene>
    <name evidence="1" type="ORF">MRB53_016862</name>
</gene>
<comment type="caution">
    <text evidence="1">The sequence shown here is derived from an EMBL/GenBank/DDBJ whole genome shotgun (WGS) entry which is preliminary data.</text>
</comment>
<dbReference type="Proteomes" id="UP001234297">
    <property type="component" value="Chromosome 5"/>
</dbReference>
<keyword evidence="2" id="KW-1185">Reference proteome</keyword>
<organism evidence="1 2">
    <name type="scientific">Persea americana</name>
    <name type="common">Avocado</name>
    <dbReference type="NCBI Taxonomy" id="3435"/>
    <lineage>
        <taxon>Eukaryota</taxon>
        <taxon>Viridiplantae</taxon>
        <taxon>Streptophyta</taxon>
        <taxon>Embryophyta</taxon>
        <taxon>Tracheophyta</taxon>
        <taxon>Spermatophyta</taxon>
        <taxon>Magnoliopsida</taxon>
        <taxon>Magnoliidae</taxon>
        <taxon>Laurales</taxon>
        <taxon>Lauraceae</taxon>
        <taxon>Persea</taxon>
    </lineage>
</organism>
<protein>
    <submittedName>
        <fullName evidence="1">Uncharacterized protein</fullName>
    </submittedName>
</protein>
<sequence length="136" mass="15246">MKFLKIQRDRADYEGIQSFFKGDYHSNSKRDNRTSRSTERDCSILSLNRRDPCSDRLGKRKAEEESEWKSQGRKNGKELEQILMREEAKAAASVGPLKGLTGCILSDGSPNASPYVRGVELDRQPDPDLQGSGPPC</sequence>